<feature type="domain" description="N-acetyltransferase" evidence="1">
    <location>
        <begin position="12"/>
        <end position="174"/>
    </location>
</feature>
<dbReference type="InterPro" id="IPR016181">
    <property type="entry name" value="Acyl_CoA_acyltransferase"/>
</dbReference>
<dbReference type="GO" id="GO:0016747">
    <property type="term" value="F:acyltransferase activity, transferring groups other than amino-acyl groups"/>
    <property type="evidence" value="ECO:0007669"/>
    <property type="project" value="InterPro"/>
</dbReference>
<evidence type="ECO:0000313" key="2">
    <source>
        <dbReference type="EMBL" id="MBT2188761.1"/>
    </source>
</evidence>
<comment type="caution">
    <text evidence="2">The sequence shown here is derived from an EMBL/GenBank/DDBJ whole genome shotgun (WGS) entry which is preliminary data.</text>
</comment>
<keyword evidence="3" id="KW-1185">Reference proteome</keyword>
<dbReference type="PANTHER" id="PTHR43792">
    <property type="entry name" value="GNAT FAMILY, PUTATIVE (AFU_ORTHOLOGUE AFUA_3G00765)-RELATED-RELATED"/>
    <property type="match status" value="1"/>
</dbReference>
<evidence type="ECO:0000259" key="1">
    <source>
        <dbReference type="PROSITE" id="PS51186"/>
    </source>
</evidence>
<dbReference type="InterPro" id="IPR000182">
    <property type="entry name" value="GNAT_dom"/>
</dbReference>
<protein>
    <submittedName>
        <fullName evidence="2">GNAT family N-acetyltransferase</fullName>
    </submittedName>
</protein>
<sequence length="176" mass="19362">MIAAPILETERLRLRAHCRADFPAMKALWQHPATIRFISGAGQDDQAVWFRLLRYGGMWPLLGFGFWVFEDKATGAYLGEGGLLDAARGIAALEQMPEAGWALIPEAYGKGLATEAMRAVLAWADARLDAARTGCIIDPGNAPSRRVAEKLGYGDVERVDYRGETVVVMARERQRG</sequence>
<dbReference type="Proteomes" id="UP001138757">
    <property type="component" value="Unassembled WGS sequence"/>
</dbReference>
<dbReference type="RefSeq" id="WP_214625009.1">
    <property type="nucleotide sequence ID" value="NZ_JAHGAW010000012.1"/>
</dbReference>
<gene>
    <name evidence="2" type="ORF">KK488_17550</name>
</gene>
<dbReference type="Gene3D" id="3.40.630.30">
    <property type="match status" value="1"/>
</dbReference>
<dbReference type="PANTHER" id="PTHR43792:SF16">
    <property type="entry name" value="N-ACETYLTRANSFERASE DOMAIN-CONTAINING PROTEIN"/>
    <property type="match status" value="1"/>
</dbReference>
<organism evidence="2 3">
    <name type="scientific">Sphingobium nicotianae</name>
    <dbReference type="NCBI Taxonomy" id="2782607"/>
    <lineage>
        <taxon>Bacteria</taxon>
        <taxon>Pseudomonadati</taxon>
        <taxon>Pseudomonadota</taxon>
        <taxon>Alphaproteobacteria</taxon>
        <taxon>Sphingomonadales</taxon>
        <taxon>Sphingomonadaceae</taxon>
        <taxon>Sphingobium</taxon>
    </lineage>
</organism>
<dbReference type="PROSITE" id="PS51186">
    <property type="entry name" value="GNAT"/>
    <property type="match status" value="1"/>
</dbReference>
<evidence type="ECO:0000313" key="3">
    <source>
        <dbReference type="Proteomes" id="UP001138757"/>
    </source>
</evidence>
<dbReference type="SUPFAM" id="SSF55729">
    <property type="entry name" value="Acyl-CoA N-acyltransferases (Nat)"/>
    <property type="match status" value="1"/>
</dbReference>
<dbReference type="AlphaFoldDB" id="A0A9X1ISN0"/>
<dbReference type="Pfam" id="PF13302">
    <property type="entry name" value="Acetyltransf_3"/>
    <property type="match status" value="1"/>
</dbReference>
<proteinExistence type="predicted"/>
<dbReference type="InterPro" id="IPR051531">
    <property type="entry name" value="N-acetyltransferase"/>
</dbReference>
<reference evidence="2" key="1">
    <citation type="submission" date="2021-05" db="EMBL/GenBank/DDBJ databases">
        <title>Genome of Sphingobium sp. strain.</title>
        <authorList>
            <person name="Fan R."/>
        </authorList>
    </citation>
    <scope>NUCLEOTIDE SEQUENCE</scope>
    <source>
        <strain evidence="2">H33</strain>
    </source>
</reference>
<dbReference type="EMBL" id="JAHGAW010000012">
    <property type="protein sequence ID" value="MBT2188761.1"/>
    <property type="molecule type" value="Genomic_DNA"/>
</dbReference>
<accession>A0A9X1ISN0</accession>
<name>A0A9X1ISN0_9SPHN</name>